<evidence type="ECO:0000313" key="10">
    <source>
        <dbReference type="EMBL" id="RDU68182.1"/>
    </source>
</evidence>
<proteinExistence type="predicted"/>
<dbReference type="CDD" id="cd00739">
    <property type="entry name" value="DHPS"/>
    <property type="match status" value="1"/>
</dbReference>
<feature type="domain" description="Pterin-binding" evidence="9">
    <location>
        <begin position="120"/>
        <end position="373"/>
    </location>
</feature>
<evidence type="ECO:0000256" key="6">
    <source>
        <dbReference type="ARBA" id="ARBA00022723"/>
    </source>
</evidence>
<evidence type="ECO:0000256" key="2">
    <source>
        <dbReference type="ARBA" id="ARBA00001946"/>
    </source>
</evidence>
<comment type="pathway">
    <text evidence="3">Cofactor biosynthesis; tetrahydrofolate biosynthesis; 7,8-dihydrofolate from 2-amino-4-hydroxy-6-hydroxymethyl-7,8-dihydropteridine diphosphate and 4-aminobenzoate: step 1/2.</text>
</comment>
<dbReference type="GO" id="GO:0005829">
    <property type="term" value="C:cytosol"/>
    <property type="evidence" value="ECO:0007669"/>
    <property type="project" value="TreeGrafter"/>
</dbReference>
<dbReference type="GO" id="GO:0046656">
    <property type="term" value="P:folic acid biosynthetic process"/>
    <property type="evidence" value="ECO:0007669"/>
    <property type="project" value="UniProtKB-KW"/>
</dbReference>
<comment type="caution">
    <text evidence="10">The sequence shown here is derived from an EMBL/GenBank/DDBJ whole genome shotgun (WGS) entry which is preliminary data.</text>
</comment>
<keyword evidence="7" id="KW-0460">Magnesium</keyword>
<comment type="cofactor">
    <cofactor evidence="2">
        <name>Mg(2+)</name>
        <dbReference type="ChEBI" id="CHEBI:18420"/>
    </cofactor>
</comment>
<gene>
    <name evidence="10" type="primary">folP</name>
    <name evidence="10" type="ORF">CQA62_06315</name>
</gene>
<dbReference type="InterPro" id="IPR006390">
    <property type="entry name" value="DHP_synth_dom"/>
</dbReference>
<protein>
    <recommendedName>
        <fullName evidence="4">dihydropteroate synthase</fullName>
        <ecNumber evidence="4">2.5.1.15</ecNumber>
    </recommendedName>
</protein>
<dbReference type="SUPFAM" id="SSF51717">
    <property type="entry name" value="Dihydropteroate synthetase-like"/>
    <property type="match status" value="1"/>
</dbReference>
<dbReference type="Proteomes" id="UP000257067">
    <property type="component" value="Unassembled WGS sequence"/>
</dbReference>
<dbReference type="PIRSF" id="PIRSF000501">
    <property type="entry name" value="DHPS_Campy_prd"/>
    <property type="match status" value="1"/>
</dbReference>
<dbReference type="PROSITE" id="PS00793">
    <property type="entry name" value="DHPS_2"/>
    <property type="match status" value="1"/>
</dbReference>
<keyword evidence="6" id="KW-0479">Metal-binding</keyword>
<dbReference type="GO" id="GO:0046872">
    <property type="term" value="F:metal ion binding"/>
    <property type="evidence" value="ECO:0007669"/>
    <property type="project" value="UniProtKB-KW"/>
</dbReference>
<evidence type="ECO:0000256" key="3">
    <source>
        <dbReference type="ARBA" id="ARBA00004763"/>
    </source>
</evidence>
<evidence type="ECO:0000256" key="4">
    <source>
        <dbReference type="ARBA" id="ARBA00012458"/>
    </source>
</evidence>
<dbReference type="Pfam" id="PF00809">
    <property type="entry name" value="Pterin_bind"/>
    <property type="match status" value="1"/>
</dbReference>
<keyword evidence="5" id="KW-0808">Transferase</keyword>
<dbReference type="OrthoDB" id="9811744at2"/>
<dbReference type="PANTHER" id="PTHR20941">
    <property type="entry name" value="FOLATE SYNTHESIS PROTEINS"/>
    <property type="match status" value="1"/>
</dbReference>
<dbReference type="RefSeq" id="WP_104725008.1">
    <property type="nucleotide sequence ID" value="NZ_FZNE01000011.1"/>
</dbReference>
<dbReference type="PROSITE" id="PS50972">
    <property type="entry name" value="PTERIN_BINDING"/>
    <property type="match status" value="1"/>
</dbReference>
<dbReference type="Gene3D" id="3.20.20.20">
    <property type="entry name" value="Dihydropteroate synthase-like"/>
    <property type="match status" value="1"/>
</dbReference>
<comment type="catalytic activity">
    <reaction evidence="1">
        <text>(7,8-dihydropterin-6-yl)methyl diphosphate + 4-aminobenzoate = 7,8-dihydropteroate + diphosphate</text>
        <dbReference type="Rhea" id="RHEA:19949"/>
        <dbReference type="ChEBI" id="CHEBI:17836"/>
        <dbReference type="ChEBI" id="CHEBI:17839"/>
        <dbReference type="ChEBI" id="CHEBI:33019"/>
        <dbReference type="ChEBI" id="CHEBI:72950"/>
        <dbReference type="EC" id="2.5.1.15"/>
    </reaction>
</comment>
<dbReference type="EMBL" id="NXLU01000010">
    <property type="protein sequence ID" value="RDU68182.1"/>
    <property type="molecule type" value="Genomic_DNA"/>
</dbReference>
<keyword evidence="8" id="KW-0289">Folate biosynthesis</keyword>
<dbReference type="InterPro" id="IPR045031">
    <property type="entry name" value="DHP_synth-like"/>
</dbReference>
<evidence type="ECO:0000256" key="8">
    <source>
        <dbReference type="ARBA" id="ARBA00022909"/>
    </source>
</evidence>
<dbReference type="NCBIfam" id="TIGR01496">
    <property type="entry name" value="DHPS"/>
    <property type="match status" value="1"/>
</dbReference>
<dbReference type="InterPro" id="IPR011005">
    <property type="entry name" value="Dihydropteroate_synth-like_sf"/>
</dbReference>
<dbReference type="AlphaFoldDB" id="A0A3D8ISK3"/>
<evidence type="ECO:0000256" key="1">
    <source>
        <dbReference type="ARBA" id="ARBA00000012"/>
    </source>
</evidence>
<dbReference type="GO" id="GO:0004156">
    <property type="term" value="F:dihydropteroate synthase activity"/>
    <property type="evidence" value="ECO:0007669"/>
    <property type="project" value="UniProtKB-EC"/>
</dbReference>
<dbReference type="PANTHER" id="PTHR20941:SF1">
    <property type="entry name" value="FOLIC ACID SYNTHESIS PROTEIN FOL1"/>
    <property type="match status" value="1"/>
</dbReference>
<dbReference type="InterPro" id="IPR016227">
    <property type="entry name" value="Dihydropteroate_synthase_prd"/>
</dbReference>
<dbReference type="GO" id="GO:0046654">
    <property type="term" value="P:tetrahydrofolate biosynthetic process"/>
    <property type="evidence" value="ECO:0007669"/>
    <property type="project" value="TreeGrafter"/>
</dbReference>
<dbReference type="EC" id="2.5.1.15" evidence="4"/>
<name>A0A3D8ISK3_9HELI</name>
<accession>A0A3D8ISK3</accession>
<dbReference type="InterPro" id="IPR000489">
    <property type="entry name" value="Pterin-binding_dom"/>
</dbReference>
<evidence type="ECO:0000256" key="5">
    <source>
        <dbReference type="ARBA" id="ARBA00022679"/>
    </source>
</evidence>
<evidence type="ECO:0000313" key="11">
    <source>
        <dbReference type="Proteomes" id="UP000257067"/>
    </source>
</evidence>
<organism evidence="10 11">
    <name type="scientific">Helicobacter cholecystus</name>
    <dbReference type="NCBI Taxonomy" id="45498"/>
    <lineage>
        <taxon>Bacteria</taxon>
        <taxon>Pseudomonadati</taxon>
        <taxon>Campylobacterota</taxon>
        <taxon>Epsilonproteobacteria</taxon>
        <taxon>Campylobacterales</taxon>
        <taxon>Helicobacteraceae</taxon>
        <taxon>Helicobacter</taxon>
    </lineage>
</organism>
<keyword evidence="11" id="KW-1185">Reference proteome</keyword>
<evidence type="ECO:0000259" key="9">
    <source>
        <dbReference type="PROSITE" id="PS50972"/>
    </source>
</evidence>
<evidence type="ECO:0000256" key="7">
    <source>
        <dbReference type="ARBA" id="ARBA00022842"/>
    </source>
</evidence>
<sequence>MKPFIYKISPSNLKVEFAKLGVDEVGSEIMNKKSQDFIFFCKNLSLSAMHILKQEALSVGADLATPKDAILCQKSFYDAILLGSLSQMQRIAQKCLSQPFGLKSLAKGLKTHLRSFSFNPKIMAILNITPDSFYQGSRFDFQGAIDEIEKYIQMGVEMIDIGGASSRPGSKILDHTQEMQRLQPLLDEVAHRGLTQKVIFSIDTYNYQTADYALSKGFKILNDILGFSDERLLEVCAKYNASAVLMHSRGTPQTMQDLVEYDCLFAEVDEFFEKGIERMGKYGIKDVILDIGFGFAKKKEQNLTLIKNLSHFKRFALPLLVGASRKSTIGEILNAEYVDERLYGTLALHQIALQNGADILRVHDVGAHQDMVKVLKAMQN</sequence>
<reference evidence="10 11" key="1">
    <citation type="submission" date="2018-04" db="EMBL/GenBank/DDBJ databases">
        <title>Novel Campyloabacter and Helicobacter Species and Strains.</title>
        <authorList>
            <person name="Mannion A.J."/>
            <person name="Shen Z."/>
            <person name="Fox J.G."/>
        </authorList>
    </citation>
    <scope>NUCLEOTIDE SEQUENCE [LARGE SCALE GENOMIC DNA]</scope>
    <source>
        <strain evidence="10 11">ATCC 700242</strain>
    </source>
</reference>